<keyword evidence="5" id="KW-1185">Reference proteome</keyword>
<feature type="compositionally biased region" description="Basic and acidic residues" evidence="2">
    <location>
        <begin position="209"/>
        <end position="222"/>
    </location>
</feature>
<dbReference type="GO" id="GO:0008270">
    <property type="term" value="F:zinc ion binding"/>
    <property type="evidence" value="ECO:0007669"/>
    <property type="project" value="UniProtKB-KW"/>
</dbReference>
<sequence>MDHHRWECGPPCPGKFSDYTGLGRHRRTCNHYKHRVDLQAQNFKRRAREDPRHVKVFKKMKPSIADEDQTLVASSSGIDLEQSTINHTFQILDQSNSIAPSPSTNNSIGHNPTSSPPPDPSTTLDCDHNSRPRRMQRLPLRYRDELPEAPLPFAQDQPTSRPTRIILHVFDSICTLFNKFGIARQYRHRPSYDPDAFVSADELSNIRPAESHTSDRSIRDGEVPSGDPSRPRHHLGLGKTCQSGG</sequence>
<feature type="domain" description="C2H2-type" evidence="3">
    <location>
        <begin position="6"/>
        <end position="36"/>
    </location>
</feature>
<evidence type="ECO:0000313" key="5">
    <source>
        <dbReference type="Proteomes" id="UP000719766"/>
    </source>
</evidence>
<reference evidence="4" key="1">
    <citation type="journal article" date="2020" name="New Phytol.">
        <title>Comparative genomics reveals dynamic genome evolution in host specialist ectomycorrhizal fungi.</title>
        <authorList>
            <person name="Lofgren L.A."/>
            <person name="Nguyen N.H."/>
            <person name="Vilgalys R."/>
            <person name="Ruytinx J."/>
            <person name="Liao H.L."/>
            <person name="Branco S."/>
            <person name="Kuo A."/>
            <person name="LaButti K."/>
            <person name="Lipzen A."/>
            <person name="Andreopoulos W."/>
            <person name="Pangilinan J."/>
            <person name="Riley R."/>
            <person name="Hundley H."/>
            <person name="Na H."/>
            <person name="Barry K."/>
            <person name="Grigoriev I.V."/>
            <person name="Stajich J.E."/>
            <person name="Kennedy P.G."/>
        </authorList>
    </citation>
    <scope>NUCLEOTIDE SEQUENCE</scope>
    <source>
        <strain evidence="4">S12</strain>
    </source>
</reference>
<evidence type="ECO:0000256" key="2">
    <source>
        <dbReference type="SAM" id="MobiDB-lite"/>
    </source>
</evidence>
<dbReference type="GeneID" id="64601362"/>
<feature type="region of interest" description="Disordered" evidence="2">
    <location>
        <begin position="204"/>
        <end position="245"/>
    </location>
</feature>
<dbReference type="Proteomes" id="UP000719766">
    <property type="component" value="Unassembled WGS sequence"/>
</dbReference>
<accession>A0A9P7ACY4</accession>
<evidence type="ECO:0000256" key="1">
    <source>
        <dbReference type="PROSITE-ProRule" id="PRU00042"/>
    </source>
</evidence>
<gene>
    <name evidence="4" type="ORF">HD556DRAFT_1449455</name>
</gene>
<dbReference type="RefSeq" id="XP_041154210.1">
    <property type="nucleotide sequence ID" value="XM_041307598.1"/>
</dbReference>
<keyword evidence="1" id="KW-0862">Zinc</keyword>
<dbReference type="OrthoDB" id="3208495at2759"/>
<dbReference type="EMBL" id="JABBWE010000088">
    <property type="protein sequence ID" value="KAG1786801.1"/>
    <property type="molecule type" value="Genomic_DNA"/>
</dbReference>
<dbReference type="AlphaFoldDB" id="A0A9P7ACY4"/>
<organism evidence="4 5">
    <name type="scientific">Suillus plorans</name>
    <dbReference type="NCBI Taxonomy" id="116603"/>
    <lineage>
        <taxon>Eukaryota</taxon>
        <taxon>Fungi</taxon>
        <taxon>Dikarya</taxon>
        <taxon>Basidiomycota</taxon>
        <taxon>Agaricomycotina</taxon>
        <taxon>Agaricomycetes</taxon>
        <taxon>Agaricomycetidae</taxon>
        <taxon>Boletales</taxon>
        <taxon>Suillineae</taxon>
        <taxon>Suillaceae</taxon>
        <taxon>Suillus</taxon>
    </lineage>
</organism>
<dbReference type="PROSITE" id="PS00028">
    <property type="entry name" value="ZINC_FINGER_C2H2_1"/>
    <property type="match status" value="1"/>
</dbReference>
<proteinExistence type="predicted"/>
<keyword evidence="1" id="KW-0863">Zinc-finger</keyword>
<name>A0A9P7ACY4_9AGAM</name>
<comment type="caution">
    <text evidence="4">The sequence shown here is derived from an EMBL/GenBank/DDBJ whole genome shotgun (WGS) entry which is preliminary data.</text>
</comment>
<dbReference type="InterPro" id="IPR013087">
    <property type="entry name" value="Znf_C2H2_type"/>
</dbReference>
<keyword evidence="1" id="KW-0479">Metal-binding</keyword>
<evidence type="ECO:0000313" key="4">
    <source>
        <dbReference type="EMBL" id="KAG1786801.1"/>
    </source>
</evidence>
<feature type="region of interest" description="Disordered" evidence="2">
    <location>
        <begin position="95"/>
        <end position="158"/>
    </location>
</feature>
<feature type="compositionally biased region" description="Polar residues" evidence="2">
    <location>
        <begin position="95"/>
        <end position="111"/>
    </location>
</feature>
<protein>
    <recommendedName>
        <fullName evidence="3">C2H2-type domain-containing protein</fullName>
    </recommendedName>
</protein>
<evidence type="ECO:0000259" key="3">
    <source>
        <dbReference type="PROSITE" id="PS50157"/>
    </source>
</evidence>
<dbReference type="PROSITE" id="PS50157">
    <property type="entry name" value="ZINC_FINGER_C2H2_2"/>
    <property type="match status" value="1"/>
</dbReference>